<proteinExistence type="predicted"/>
<dbReference type="AlphaFoldDB" id="A0A7G5C420"/>
<dbReference type="KEGG" id="cchl:FPL14_24340"/>
<gene>
    <name evidence="3" type="ORF">FPL14_24340</name>
</gene>
<dbReference type="Gene3D" id="3.30.300.30">
    <property type="match status" value="1"/>
</dbReference>
<dbReference type="PANTHER" id="PTHR43767">
    <property type="entry name" value="LONG-CHAIN-FATTY-ACID--COA LIGASE"/>
    <property type="match status" value="1"/>
</dbReference>
<keyword evidence="3" id="KW-0436">Ligase</keyword>
<keyword evidence="4" id="KW-1185">Reference proteome</keyword>
<name>A0A7G5C420_9BACL</name>
<dbReference type="SUPFAM" id="SSF56801">
    <property type="entry name" value="Acetyl-CoA synthetase-like"/>
    <property type="match status" value="1"/>
</dbReference>
<dbReference type="PANTHER" id="PTHR43767:SF10">
    <property type="entry name" value="SURFACTIN SYNTHASE SUBUNIT 1"/>
    <property type="match status" value="1"/>
</dbReference>
<dbReference type="PROSITE" id="PS00455">
    <property type="entry name" value="AMP_BINDING"/>
    <property type="match status" value="1"/>
</dbReference>
<feature type="domain" description="AMP-binding enzyme C-terminal" evidence="2">
    <location>
        <begin position="429"/>
        <end position="506"/>
    </location>
</feature>
<dbReference type="InterPro" id="IPR045851">
    <property type="entry name" value="AMP-bd_C_sf"/>
</dbReference>
<organism evidence="3 4">
    <name type="scientific">Cohnella cholangitidis</name>
    <dbReference type="NCBI Taxonomy" id="2598458"/>
    <lineage>
        <taxon>Bacteria</taxon>
        <taxon>Bacillati</taxon>
        <taxon>Bacillota</taxon>
        <taxon>Bacilli</taxon>
        <taxon>Bacillales</taxon>
        <taxon>Paenibacillaceae</taxon>
        <taxon>Cohnella</taxon>
    </lineage>
</organism>
<evidence type="ECO:0000259" key="1">
    <source>
        <dbReference type="Pfam" id="PF00501"/>
    </source>
</evidence>
<dbReference type="Proteomes" id="UP000515679">
    <property type="component" value="Chromosome"/>
</dbReference>
<dbReference type="InterPro" id="IPR000873">
    <property type="entry name" value="AMP-dep_synth/lig_dom"/>
</dbReference>
<dbReference type="GO" id="GO:0016877">
    <property type="term" value="F:ligase activity, forming carbon-sulfur bonds"/>
    <property type="evidence" value="ECO:0007669"/>
    <property type="project" value="UniProtKB-ARBA"/>
</dbReference>
<evidence type="ECO:0000313" key="4">
    <source>
        <dbReference type="Proteomes" id="UP000515679"/>
    </source>
</evidence>
<dbReference type="InterPro" id="IPR020845">
    <property type="entry name" value="AMP-binding_CS"/>
</dbReference>
<evidence type="ECO:0000259" key="2">
    <source>
        <dbReference type="Pfam" id="PF13193"/>
    </source>
</evidence>
<dbReference type="Pfam" id="PF00501">
    <property type="entry name" value="AMP-binding"/>
    <property type="match status" value="1"/>
</dbReference>
<dbReference type="EMBL" id="CP041969">
    <property type="protein sequence ID" value="QMV43954.1"/>
    <property type="molecule type" value="Genomic_DNA"/>
</dbReference>
<dbReference type="CDD" id="cd04433">
    <property type="entry name" value="AFD_class_I"/>
    <property type="match status" value="1"/>
</dbReference>
<dbReference type="InterPro" id="IPR050237">
    <property type="entry name" value="ATP-dep_AMP-bd_enzyme"/>
</dbReference>
<accession>A0A7G5C420</accession>
<dbReference type="Gene3D" id="3.40.50.12780">
    <property type="entry name" value="N-terminal domain of ligase-like"/>
    <property type="match status" value="1"/>
</dbReference>
<sequence>MIAGTMAEFFAATAREDRGILFIDPVSQRERLWSYAEMHGDAERMASRLQGIGFRKRFLAVIWMEQTPACFRAFMSVLLAGGIPIPLHPANKPEETVAVIRQLEAEAVLLSSENAAKMRSLLSDTPNERPPLPHVCYLDGDTGEAIEGIGERGQASQPRRDCVPPEETAVIFMSSGSTGTPKGIMLSERNLLSNVSSIQSYLKLTEEDRVLVTKSFGYCSTITGEWLLALHAGAHIVMSQGYFHPLYSVSFIREHKATFMCAVPSMLLPLLKSSKWEHTDLRSLRQMIVVGGQMPPEMLLKLQRRLPWTAISPCYGLTEASPRVTYLPAGSLTAAKAGSVGIPVANVQVDIYREGKPAAIREIGEVVVRGPNVMLGYYNDLQRTEDALSPYGLRTKDGGYIDEDGYLYLTGRLDNAINVGGHTLYPETVEKCLTAHPAVEEAAVVGRADEIWGQLPITFVVLRESDIGASDMVNELYRYCQNHLSAVQRPHKIEIVRDLPKTRSGKLDRGRLTAIAKEMQDVNFIRSGNRA</sequence>
<dbReference type="Pfam" id="PF13193">
    <property type="entry name" value="AMP-binding_C"/>
    <property type="match status" value="1"/>
</dbReference>
<dbReference type="RefSeq" id="WP_182300187.1">
    <property type="nucleotide sequence ID" value="NZ_CP041969.1"/>
</dbReference>
<dbReference type="InterPro" id="IPR042099">
    <property type="entry name" value="ANL_N_sf"/>
</dbReference>
<feature type="domain" description="AMP-dependent synthetase/ligase" evidence="1">
    <location>
        <begin position="24"/>
        <end position="378"/>
    </location>
</feature>
<protein>
    <submittedName>
        <fullName evidence="3">Acyl--CoA ligase</fullName>
    </submittedName>
</protein>
<reference evidence="3 4" key="1">
    <citation type="submission" date="2019-07" db="EMBL/GenBank/DDBJ databases">
        <authorList>
            <person name="Kim J.K."/>
            <person name="Cheong H.-M."/>
            <person name="Choi Y."/>
            <person name="Hwang K.J."/>
            <person name="Lee S."/>
            <person name="Choi C."/>
        </authorList>
    </citation>
    <scope>NUCLEOTIDE SEQUENCE [LARGE SCALE GENOMIC DNA]</scope>
    <source>
        <strain evidence="3 4">KS 22</strain>
    </source>
</reference>
<evidence type="ECO:0000313" key="3">
    <source>
        <dbReference type="EMBL" id="QMV43954.1"/>
    </source>
</evidence>
<dbReference type="InterPro" id="IPR025110">
    <property type="entry name" value="AMP-bd_C"/>
</dbReference>